<accession>A0A6M3JJ75</accession>
<name>A0A6M3JJ75_9ZZZZ</name>
<evidence type="ECO:0000313" key="1">
    <source>
        <dbReference type="EMBL" id="QJA70239.1"/>
    </source>
</evidence>
<sequence length="140" mass="16561">MNPSFRTWDQEIAYAERTLDHLRAQRDIFEGVVLPPDLKCRLIVGNMPRLVVYRFEDLRAARALLREAMGSWEDKLHQRWYSCERTITSWHNPNTNVELWLECPVEEYPAELQSDHCRWEASGSLEEYAYVCNSTVEDKP</sequence>
<organism evidence="1">
    <name type="scientific">viral metagenome</name>
    <dbReference type="NCBI Taxonomy" id="1070528"/>
    <lineage>
        <taxon>unclassified sequences</taxon>
        <taxon>metagenomes</taxon>
        <taxon>organismal metagenomes</taxon>
    </lineage>
</organism>
<reference evidence="1" key="1">
    <citation type="submission" date="2020-03" db="EMBL/GenBank/DDBJ databases">
        <title>The deep terrestrial virosphere.</title>
        <authorList>
            <person name="Holmfeldt K."/>
            <person name="Nilsson E."/>
            <person name="Simone D."/>
            <person name="Lopez-Fernandez M."/>
            <person name="Wu X."/>
            <person name="de Brujin I."/>
            <person name="Lundin D."/>
            <person name="Andersson A."/>
            <person name="Bertilsson S."/>
            <person name="Dopson M."/>
        </authorList>
    </citation>
    <scope>NUCLEOTIDE SEQUENCE</scope>
    <source>
        <strain evidence="1">MM415A03884</strain>
    </source>
</reference>
<protein>
    <submittedName>
        <fullName evidence="1">Uncharacterized protein</fullName>
    </submittedName>
</protein>
<dbReference type="AlphaFoldDB" id="A0A6M3JJ75"/>
<dbReference type="EMBL" id="MT141775">
    <property type="protein sequence ID" value="QJA70239.1"/>
    <property type="molecule type" value="Genomic_DNA"/>
</dbReference>
<gene>
    <name evidence="1" type="ORF">MM415A03884_0012</name>
</gene>
<proteinExistence type="predicted"/>